<dbReference type="PANTHER" id="PTHR20857:SF15">
    <property type="entry name" value="THIAMINE-PHOSPHATE SYNTHASE"/>
    <property type="match status" value="1"/>
</dbReference>
<accession>A0A7S1TC32</accession>
<comment type="pathway">
    <text evidence="1">Cofactor biosynthesis; thiamine diphosphate biosynthesis.</text>
</comment>
<name>A0A7S1TC32_9RHOD</name>
<dbReference type="InterPro" id="IPR022998">
    <property type="entry name" value="ThiamineP_synth_TenI"/>
</dbReference>
<dbReference type="CDD" id="cd00564">
    <property type="entry name" value="TMP_TenI"/>
    <property type="match status" value="1"/>
</dbReference>
<dbReference type="InterPro" id="IPR013785">
    <property type="entry name" value="Aldolase_TIM"/>
</dbReference>
<dbReference type="InterPro" id="IPR036206">
    <property type="entry name" value="ThiamineP_synth_sf"/>
</dbReference>
<dbReference type="PANTHER" id="PTHR20857">
    <property type="entry name" value="THIAMINE-PHOSPHATE PYROPHOSPHORYLASE"/>
    <property type="match status" value="1"/>
</dbReference>
<dbReference type="GO" id="GO:0005737">
    <property type="term" value="C:cytoplasm"/>
    <property type="evidence" value="ECO:0007669"/>
    <property type="project" value="TreeGrafter"/>
</dbReference>
<evidence type="ECO:0000259" key="3">
    <source>
        <dbReference type="Pfam" id="PF02581"/>
    </source>
</evidence>
<dbReference type="EMBL" id="HBGH01007825">
    <property type="protein sequence ID" value="CAD9232211.1"/>
    <property type="molecule type" value="Transcribed_RNA"/>
</dbReference>
<dbReference type="GO" id="GO:0004789">
    <property type="term" value="F:thiamine-phosphate diphosphorylase activity"/>
    <property type="evidence" value="ECO:0007669"/>
    <property type="project" value="TreeGrafter"/>
</dbReference>
<organism evidence="4">
    <name type="scientific">Compsopogon caeruleus</name>
    <dbReference type="NCBI Taxonomy" id="31354"/>
    <lineage>
        <taxon>Eukaryota</taxon>
        <taxon>Rhodophyta</taxon>
        <taxon>Compsopogonophyceae</taxon>
        <taxon>Compsopogonales</taxon>
        <taxon>Compsopogonaceae</taxon>
        <taxon>Compsopogon</taxon>
    </lineage>
</organism>
<gene>
    <name evidence="4" type="ORF">CCAE0312_LOCUS4292</name>
</gene>
<dbReference type="AlphaFoldDB" id="A0A7S1TC32"/>
<proteinExistence type="predicted"/>
<reference evidence="4" key="1">
    <citation type="submission" date="2021-01" db="EMBL/GenBank/DDBJ databases">
        <authorList>
            <person name="Corre E."/>
            <person name="Pelletier E."/>
            <person name="Niang G."/>
            <person name="Scheremetjew M."/>
            <person name="Finn R."/>
            <person name="Kale V."/>
            <person name="Holt S."/>
            <person name="Cochrane G."/>
            <person name="Meng A."/>
            <person name="Brown T."/>
            <person name="Cohen L."/>
        </authorList>
    </citation>
    <scope>NUCLEOTIDE SEQUENCE</scope>
    <source>
        <strain evidence="4">SAG 36.94</strain>
    </source>
</reference>
<evidence type="ECO:0000256" key="1">
    <source>
        <dbReference type="ARBA" id="ARBA00004948"/>
    </source>
</evidence>
<keyword evidence="2" id="KW-0784">Thiamine biosynthesis</keyword>
<protein>
    <recommendedName>
        <fullName evidence="3">Thiamine phosphate synthase/TenI domain-containing protein</fullName>
    </recommendedName>
</protein>
<evidence type="ECO:0000256" key="2">
    <source>
        <dbReference type="ARBA" id="ARBA00022977"/>
    </source>
</evidence>
<dbReference type="Gene3D" id="3.20.20.70">
    <property type="entry name" value="Aldolase class I"/>
    <property type="match status" value="1"/>
</dbReference>
<dbReference type="GO" id="GO:0009228">
    <property type="term" value="P:thiamine biosynthetic process"/>
    <property type="evidence" value="ECO:0007669"/>
    <property type="project" value="UniProtKB-KW"/>
</dbReference>
<evidence type="ECO:0000313" key="4">
    <source>
        <dbReference type="EMBL" id="CAD9232211.1"/>
    </source>
</evidence>
<dbReference type="SUPFAM" id="SSF51391">
    <property type="entry name" value="Thiamin phosphate synthase"/>
    <property type="match status" value="1"/>
</dbReference>
<sequence length="242" mass="26134">MPSSTMPAMAFAPTAFTMPFHASPLVFVTPPGTCAADEREWRRLQSSVYDAVAGGLRVVQVRDKQAPLKDLLASARRLRSDVPFLLVNTGEMDESKLTELAQWVDGVHFPEHVLATKCDDRLCKTLNSLGRDLTFGVSLHSVESAHRAASYRFDYVQVGTMFPTSSHPEKTQVEGVDLMRRIRDIVGTDETLVGIGGINATNAGQVLKAGADAVAVIGAIAESPDPRKAVETLLELLRGTCG</sequence>
<dbReference type="Pfam" id="PF02581">
    <property type="entry name" value="TMP-TENI"/>
    <property type="match status" value="1"/>
</dbReference>
<feature type="domain" description="Thiamine phosphate synthase/TenI" evidence="3">
    <location>
        <begin position="26"/>
        <end position="220"/>
    </location>
</feature>